<reference evidence="3" key="1">
    <citation type="submission" date="2025-08" db="UniProtKB">
        <authorList>
            <consortium name="Ensembl"/>
        </authorList>
    </citation>
    <scope>IDENTIFICATION</scope>
</reference>
<protein>
    <submittedName>
        <fullName evidence="3">TAFA chemokine like family member 5, like</fullName>
    </submittedName>
</protein>
<sequence length="162" mass="17849">FSYHPLEPLTVGNTCHLLIFCNKSPFIFSPSPRALAAQLVVGSCEIVTLDRDSSHPQRTVAKQTARCACRRGQIAGTTHARPACVDARVIHDRQWCDMFPCLDGESCNLLLNQSGWTCSLPGGRIKTTTNHFFKKTRRANSGAHTTATQCLIQQNISGPIHF</sequence>
<dbReference type="PANTHER" id="PTHR31878:SF0">
    <property type="entry name" value="CHEMOKINE-LIKE PROTEIN TAFA-5"/>
    <property type="match status" value="1"/>
</dbReference>
<evidence type="ECO:0000256" key="1">
    <source>
        <dbReference type="ARBA" id="ARBA00006101"/>
    </source>
</evidence>
<dbReference type="GO" id="GO:0001664">
    <property type="term" value="F:G protein-coupled receptor binding"/>
    <property type="evidence" value="ECO:0007669"/>
    <property type="project" value="TreeGrafter"/>
</dbReference>
<dbReference type="Ensembl" id="ENSEBUT00000011209.1">
    <property type="protein sequence ID" value="ENSEBUP00000010658.1"/>
    <property type="gene ID" value="ENSEBUG00000006851.1"/>
</dbReference>
<dbReference type="GO" id="GO:0048018">
    <property type="term" value="F:receptor ligand activity"/>
    <property type="evidence" value="ECO:0007669"/>
    <property type="project" value="TreeGrafter"/>
</dbReference>
<evidence type="ECO:0000313" key="4">
    <source>
        <dbReference type="Proteomes" id="UP000694388"/>
    </source>
</evidence>
<dbReference type="AlphaFoldDB" id="A0A8C4Q694"/>
<proteinExistence type="inferred from homology"/>
<dbReference type="GO" id="GO:0007186">
    <property type="term" value="P:G protein-coupled receptor signaling pathway"/>
    <property type="evidence" value="ECO:0007669"/>
    <property type="project" value="TreeGrafter"/>
</dbReference>
<accession>A0A8C4Q694</accession>
<dbReference type="PANTHER" id="PTHR31878">
    <property type="entry name" value="CHEMOKINE-LIKE PROTEIN TAFA-5-RELATED"/>
    <property type="match status" value="1"/>
</dbReference>
<name>A0A8C4Q694_EPTBU</name>
<keyword evidence="4" id="KW-1185">Reference proteome</keyword>
<comment type="similarity">
    <text evidence="1">Belongs to the TAFA family.</text>
</comment>
<dbReference type="Proteomes" id="UP000694388">
    <property type="component" value="Unplaced"/>
</dbReference>
<dbReference type="GO" id="GO:0005615">
    <property type="term" value="C:extracellular space"/>
    <property type="evidence" value="ECO:0007669"/>
    <property type="project" value="TreeGrafter"/>
</dbReference>
<reference evidence="3" key="2">
    <citation type="submission" date="2025-09" db="UniProtKB">
        <authorList>
            <consortium name="Ensembl"/>
        </authorList>
    </citation>
    <scope>IDENTIFICATION</scope>
</reference>
<evidence type="ECO:0000313" key="3">
    <source>
        <dbReference type="Ensembl" id="ENSEBUP00000010658.1"/>
    </source>
</evidence>
<dbReference type="InterPro" id="IPR040329">
    <property type="entry name" value="TAFA-5"/>
</dbReference>
<dbReference type="InterPro" id="IPR020350">
    <property type="entry name" value="Chemokine-like_TAFA"/>
</dbReference>
<organism evidence="3 4">
    <name type="scientific">Eptatretus burgeri</name>
    <name type="common">Inshore hagfish</name>
    <dbReference type="NCBI Taxonomy" id="7764"/>
    <lineage>
        <taxon>Eukaryota</taxon>
        <taxon>Metazoa</taxon>
        <taxon>Chordata</taxon>
        <taxon>Craniata</taxon>
        <taxon>Vertebrata</taxon>
        <taxon>Cyclostomata</taxon>
        <taxon>Myxini</taxon>
        <taxon>Myxiniformes</taxon>
        <taxon>Myxinidae</taxon>
        <taxon>Eptatretinae</taxon>
        <taxon>Eptatretus</taxon>
    </lineage>
</organism>
<dbReference type="GeneTree" id="ENSGT00940000160682"/>
<evidence type="ECO:0000256" key="2">
    <source>
        <dbReference type="ARBA" id="ARBA00022729"/>
    </source>
</evidence>
<keyword evidence="2" id="KW-0732">Signal</keyword>
<dbReference type="Pfam" id="PF12020">
    <property type="entry name" value="TAFA"/>
    <property type="match status" value="1"/>
</dbReference>